<comment type="caution">
    <text evidence="2">The sequence shown here is derived from an EMBL/GenBank/DDBJ whole genome shotgun (WGS) entry which is preliminary data.</text>
</comment>
<dbReference type="Proteomes" id="UP000649617">
    <property type="component" value="Unassembled WGS sequence"/>
</dbReference>
<reference evidence="2" key="1">
    <citation type="submission" date="2021-02" db="EMBL/GenBank/DDBJ databases">
        <authorList>
            <person name="Dougan E. K."/>
            <person name="Rhodes N."/>
            <person name="Thang M."/>
            <person name="Chan C."/>
        </authorList>
    </citation>
    <scope>NUCLEOTIDE SEQUENCE</scope>
</reference>
<gene>
    <name evidence="2" type="ORF">SPIL2461_LOCUS22958</name>
</gene>
<evidence type="ECO:0000313" key="2">
    <source>
        <dbReference type="EMBL" id="CAE7775697.1"/>
    </source>
</evidence>
<feature type="compositionally biased region" description="Basic and acidic residues" evidence="1">
    <location>
        <begin position="1"/>
        <end position="14"/>
    </location>
</feature>
<evidence type="ECO:0000256" key="1">
    <source>
        <dbReference type="SAM" id="MobiDB-lite"/>
    </source>
</evidence>
<sequence>MTRLKERFSKEARKATASTPLSDPPARQETGGVLKVTTAKETDEVVRSLRTSKAPLAVFSEVSEDTL</sequence>
<accession>A0A812YDM3</accession>
<dbReference type="EMBL" id="CAJNIZ010047773">
    <property type="protein sequence ID" value="CAE7775697.1"/>
    <property type="molecule type" value="Genomic_DNA"/>
</dbReference>
<dbReference type="AlphaFoldDB" id="A0A812YDM3"/>
<evidence type="ECO:0000313" key="3">
    <source>
        <dbReference type="Proteomes" id="UP000649617"/>
    </source>
</evidence>
<feature type="non-terminal residue" evidence="2">
    <location>
        <position position="67"/>
    </location>
</feature>
<keyword evidence="3" id="KW-1185">Reference proteome</keyword>
<name>A0A812YDM3_SYMPI</name>
<protein>
    <submittedName>
        <fullName evidence="2">Uncharacterized protein</fullName>
    </submittedName>
</protein>
<organism evidence="2 3">
    <name type="scientific">Symbiodinium pilosum</name>
    <name type="common">Dinoflagellate</name>
    <dbReference type="NCBI Taxonomy" id="2952"/>
    <lineage>
        <taxon>Eukaryota</taxon>
        <taxon>Sar</taxon>
        <taxon>Alveolata</taxon>
        <taxon>Dinophyceae</taxon>
        <taxon>Suessiales</taxon>
        <taxon>Symbiodiniaceae</taxon>
        <taxon>Symbiodinium</taxon>
    </lineage>
</organism>
<proteinExistence type="predicted"/>
<feature type="region of interest" description="Disordered" evidence="1">
    <location>
        <begin position="1"/>
        <end position="32"/>
    </location>
</feature>